<gene>
    <name evidence="1" type="primary">flhF</name>
    <name evidence="1" type="ORF">QLQ22_11115</name>
</gene>
<evidence type="ECO:0000313" key="1">
    <source>
        <dbReference type="EMBL" id="WHZ59844.1"/>
    </source>
</evidence>
<keyword evidence="1" id="KW-0969">Cilium</keyword>
<dbReference type="Proteomes" id="UP001226091">
    <property type="component" value="Chromosome"/>
</dbReference>
<protein>
    <submittedName>
        <fullName evidence="1">Flagellar biosynthesis protein FlhF</fullName>
    </submittedName>
</protein>
<dbReference type="EMBL" id="CP126116">
    <property type="protein sequence ID" value="WHZ59844.1"/>
    <property type="molecule type" value="Genomic_DNA"/>
</dbReference>
<sequence>MKVKKYIAPNMQEAMKKIKNELGHDAVILNSKVVHTGGVFGLFMKKKIEVIAGRDPDPLIRRSQLKPELVKAGPEAANDINHEQSLISEVLELKKLVKSLSINEQQKGLPPHLIKLNQILQDKDIGLASRSVILSDLPNDVSEQSPPEFHSEVVKVMEKKMRHLAFGGISYKKKYINVVGPTGVGKTTTLAKLAAESMLKNHKKIAFITTDTYRIAAIEQIKTYAKILNAPLEVCYSIEDFQRAKEKFEDIDMVFIDTAGRNFRNRQLVNDLEKLIDFTDEVETFLVLSVTSKLNDMLEIHDNFSSIHIDKVIFTKLDETNTRGSMYDFILSAEKGVAYMTNGQNVPDDILIATEKLTVEEIMR</sequence>
<accession>A0ACD4RHN3</accession>
<reference evidence="2" key="1">
    <citation type="journal article" date="2025" name="Aquaculture">
        <title>Assessment of the bioflocculant production and safety properties of Metabacillus hrfriensis sp. nov. based on phenotypic and whole-genome sequencing analysis.</title>
        <authorList>
            <person name="Zhang R."/>
            <person name="Zhao Z."/>
            <person name="Luo L."/>
            <person name="Wang S."/>
            <person name="Guo K."/>
            <person name="Xu W."/>
        </authorList>
    </citation>
    <scope>NUCLEOTIDE SEQUENCE [LARGE SCALE GENOMIC DNA]</scope>
    <source>
        <strain evidence="2">CT-WN-B3</strain>
    </source>
</reference>
<keyword evidence="1" id="KW-0282">Flagellum</keyword>
<proteinExistence type="predicted"/>
<organism evidence="1 2">
    <name type="scientific">Metabacillus hrfriensis</name>
    <dbReference type="NCBI Taxonomy" id="3048891"/>
    <lineage>
        <taxon>Bacteria</taxon>
        <taxon>Bacillati</taxon>
        <taxon>Bacillota</taxon>
        <taxon>Bacilli</taxon>
        <taxon>Bacillales</taxon>
        <taxon>Bacillaceae</taxon>
        <taxon>Metabacillus</taxon>
    </lineage>
</organism>
<name>A0ACD4RHN3_9BACI</name>
<keyword evidence="1" id="KW-0966">Cell projection</keyword>
<keyword evidence="2" id="KW-1185">Reference proteome</keyword>
<evidence type="ECO:0000313" key="2">
    <source>
        <dbReference type="Proteomes" id="UP001226091"/>
    </source>
</evidence>